<gene>
    <name evidence="1" type="ORF">Vadar_027193</name>
</gene>
<dbReference type="EMBL" id="CM037151">
    <property type="protein sequence ID" value="KAH7844364.1"/>
    <property type="molecule type" value="Genomic_DNA"/>
</dbReference>
<evidence type="ECO:0000313" key="1">
    <source>
        <dbReference type="EMBL" id="KAH7844364.1"/>
    </source>
</evidence>
<evidence type="ECO:0000313" key="2">
    <source>
        <dbReference type="Proteomes" id="UP000828048"/>
    </source>
</evidence>
<keyword evidence="2" id="KW-1185">Reference proteome</keyword>
<dbReference type="Proteomes" id="UP000828048">
    <property type="component" value="Chromosome 1"/>
</dbReference>
<sequence length="232" mass="25327">MRPSFNMYLCVLLFLSWLLLPQPTLATTTTTTTITDAVDAITNTTFFTAKPGCQLKCGKLTVPYPFGIGVGSGCSIDPRFDITCDNSSDPPKAFRGKGKVEILSISQTQVRVRNNVASACYNGDTGAVTESDPAGIKLGDSAPYTFSDVANKFTVVGCDDYAWITGTFGRKNLSSGCMSRCRERTDVSDETGYCQTDIPKGLTKYGITLRSFNNHTTGQVWIFFPFYLKTSR</sequence>
<accession>A0ACB7XTE0</accession>
<comment type="caution">
    <text evidence="1">The sequence shown here is derived from an EMBL/GenBank/DDBJ whole genome shotgun (WGS) entry which is preliminary data.</text>
</comment>
<name>A0ACB7XTE0_9ERIC</name>
<organism evidence="1 2">
    <name type="scientific">Vaccinium darrowii</name>
    <dbReference type="NCBI Taxonomy" id="229202"/>
    <lineage>
        <taxon>Eukaryota</taxon>
        <taxon>Viridiplantae</taxon>
        <taxon>Streptophyta</taxon>
        <taxon>Embryophyta</taxon>
        <taxon>Tracheophyta</taxon>
        <taxon>Spermatophyta</taxon>
        <taxon>Magnoliopsida</taxon>
        <taxon>eudicotyledons</taxon>
        <taxon>Gunneridae</taxon>
        <taxon>Pentapetalae</taxon>
        <taxon>asterids</taxon>
        <taxon>Ericales</taxon>
        <taxon>Ericaceae</taxon>
        <taxon>Vaccinioideae</taxon>
        <taxon>Vaccinieae</taxon>
        <taxon>Vaccinium</taxon>
    </lineage>
</organism>
<reference evidence="1 2" key="1">
    <citation type="journal article" date="2021" name="Hortic Res">
        <title>High-quality reference genome and annotation aids understanding of berry development for evergreen blueberry (Vaccinium darrowii).</title>
        <authorList>
            <person name="Yu J."/>
            <person name="Hulse-Kemp A.M."/>
            <person name="Babiker E."/>
            <person name="Staton M."/>
        </authorList>
    </citation>
    <scope>NUCLEOTIDE SEQUENCE [LARGE SCALE GENOMIC DNA]</scope>
    <source>
        <strain evidence="2">cv. NJ 8807/NJ 8810</strain>
        <tissue evidence="1">Young leaf</tissue>
    </source>
</reference>
<proteinExistence type="predicted"/>
<protein>
    <submittedName>
        <fullName evidence="1">Uncharacterized protein</fullName>
    </submittedName>
</protein>